<dbReference type="InterPro" id="IPR003006">
    <property type="entry name" value="Ig/MHC_CS"/>
</dbReference>
<dbReference type="Pfam" id="PF00129">
    <property type="entry name" value="MHC_I"/>
    <property type="match status" value="1"/>
</dbReference>
<feature type="region of interest" description="Disordered" evidence="6">
    <location>
        <begin position="1"/>
        <end position="34"/>
    </location>
</feature>
<evidence type="ECO:0000256" key="7">
    <source>
        <dbReference type="SAM" id="Phobius"/>
    </source>
</evidence>
<dbReference type="SUPFAM" id="SSF54452">
    <property type="entry name" value="MHC antigen-recognition domain"/>
    <property type="match status" value="1"/>
</dbReference>
<dbReference type="Pfam" id="PF07654">
    <property type="entry name" value="C1-set"/>
    <property type="match status" value="1"/>
</dbReference>
<dbReference type="RefSeq" id="XP_026641399.1">
    <property type="nucleotide sequence ID" value="XM_026785598.1"/>
</dbReference>
<reference evidence="10" key="1">
    <citation type="submission" date="2025-08" db="UniProtKB">
        <authorList>
            <consortium name="RefSeq"/>
        </authorList>
    </citation>
    <scope>IDENTIFICATION</scope>
</reference>
<dbReference type="InterPro" id="IPR013783">
    <property type="entry name" value="Ig-like_fold"/>
</dbReference>
<dbReference type="Proteomes" id="UP000694915">
    <property type="component" value="Linkage group LG2"/>
</dbReference>
<evidence type="ECO:0000313" key="10">
    <source>
        <dbReference type="RefSeq" id="XP_026641399.1"/>
    </source>
</evidence>
<evidence type="ECO:0000313" key="9">
    <source>
        <dbReference type="Proteomes" id="UP000694915"/>
    </source>
</evidence>
<evidence type="ECO:0000256" key="6">
    <source>
        <dbReference type="SAM" id="MobiDB-lite"/>
    </source>
</evidence>
<comment type="similarity">
    <text evidence="5">Belongs to the MHC class I family.</text>
</comment>
<evidence type="ECO:0000259" key="8">
    <source>
        <dbReference type="PROSITE" id="PS50835"/>
    </source>
</evidence>
<feature type="domain" description="Ig-like" evidence="8">
    <location>
        <begin position="274"/>
        <end position="362"/>
    </location>
</feature>
<dbReference type="PANTHER" id="PTHR16675:SF243">
    <property type="entry name" value="H-2 CLASS I HISTOCOMPATIBILITY ANTIGEN, TLA(B) ALPHA CHAIN-RELATED"/>
    <property type="match status" value="1"/>
</dbReference>
<keyword evidence="9" id="KW-1185">Reference proteome</keyword>
<dbReference type="InterPro" id="IPR001039">
    <property type="entry name" value="MHC_I_a_a1/a2"/>
</dbReference>
<dbReference type="PRINTS" id="PR01638">
    <property type="entry name" value="MHCCLASSI"/>
</dbReference>
<organism evidence="9 10">
    <name type="scientific">Microtus ochrogaster</name>
    <name type="common">Prairie vole</name>
    <dbReference type="NCBI Taxonomy" id="79684"/>
    <lineage>
        <taxon>Eukaryota</taxon>
        <taxon>Metazoa</taxon>
        <taxon>Chordata</taxon>
        <taxon>Craniata</taxon>
        <taxon>Vertebrata</taxon>
        <taxon>Euteleostomi</taxon>
        <taxon>Mammalia</taxon>
        <taxon>Eutheria</taxon>
        <taxon>Euarchontoglires</taxon>
        <taxon>Glires</taxon>
        <taxon>Rodentia</taxon>
        <taxon>Myomorpha</taxon>
        <taxon>Muroidea</taxon>
        <taxon>Cricetidae</taxon>
        <taxon>Arvicolinae</taxon>
        <taxon>Microtus</taxon>
    </lineage>
</organism>
<proteinExistence type="inferred from homology"/>
<dbReference type="Gene3D" id="2.60.40.10">
    <property type="entry name" value="Immunoglobulins"/>
    <property type="match status" value="1"/>
</dbReference>
<evidence type="ECO:0000256" key="1">
    <source>
        <dbReference type="ARBA" id="ARBA00004479"/>
    </source>
</evidence>
<evidence type="ECO:0000256" key="3">
    <source>
        <dbReference type="ARBA" id="ARBA00022989"/>
    </source>
</evidence>
<comment type="subcellular location">
    <subcellularLocation>
        <location evidence="1">Membrane</location>
        <topology evidence="1">Single-pass type I membrane protein</topology>
    </subcellularLocation>
</comment>
<dbReference type="InterPro" id="IPR050208">
    <property type="entry name" value="MHC_class-I_related"/>
</dbReference>
<name>A0ABM1UHD7_MICOH</name>
<gene>
    <name evidence="10" type="primary">LOC101996056</name>
</gene>
<dbReference type="GeneID" id="101996056"/>
<dbReference type="SMART" id="SM00407">
    <property type="entry name" value="IGc1"/>
    <property type="match status" value="1"/>
</dbReference>
<keyword evidence="4" id="KW-0325">Glycoprotein</keyword>
<evidence type="ECO:0000256" key="5">
    <source>
        <dbReference type="RuleBase" id="RU004439"/>
    </source>
</evidence>
<dbReference type="CDD" id="cd07698">
    <property type="entry name" value="IgC1_MHC_I_alpha3"/>
    <property type="match status" value="1"/>
</dbReference>
<accession>A0ABM1UHD7</accession>
<dbReference type="PROSITE" id="PS50835">
    <property type="entry name" value="IG_LIKE"/>
    <property type="match status" value="1"/>
</dbReference>
<dbReference type="InterPro" id="IPR037055">
    <property type="entry name" value="MHC_I-like_Ag-recog_sf"/>
</dbReference>
<sequence>MYRMECVPGGGEQPRPRASQVSVEQKGSSLCQEEPSGARPLLLLTILPNPPAPISIPHSEHFVLFPSRPAHLLEVLGGGSGSHCLPPTGSHSLRYLVTTTASRPGLRDSHVFIVASVDHVPFMRFDSEADTQRIQERGPWVKQMGPEYLEMEKRNMERYSHRARENLRFAIQVYNQSDNVSHTFQCLIGCDMRPDQLLLRSHYDHAFDGRDYISLNADLRTWTVADTTAQITRRQWEADGVAETFSFFLEVSCVKWLLKHLEIGKETLQRSEPPKAHVTHHPRPGGYVTLRCWALSFYPADIILTWQRDGEDQTQDMDLVETRPAGDGTFQKWAAVVVPSGEEQRYTCHVQHEGLPEPLTLRWKPSSWPTIGVTVGVVLLGVVVTVAVAAIVMMRKKSTGREGIGV</sequence>
<keyword evidence="2 7" id="KW-0812">Transmembrane</keyword>
<keyword evidence="7" id="KW-0472">Membrane</keyword>
<dbReference type="PROSITE" id="PS00290">
    <property type="entry name" value="IG_MHC"/>
    <property type="match status" value="1"/>
</dbReference>
<dbReference type="InterPro" id="IPR007110">
    <property type="entry name" value="Ig-like_dom"/>
</dbReference>
<feature type="compositionally biased region" description="Polar residues" evidence="6">
    <location>
        <begin position="19"/>
        <end position="31"/>
    </location>
</feature>
<dbReference type="InterPro" id="IPR036179">
    <property type="entry name" value="Ig-like_dom_sf"/>
</dbReference>
<dbReference type="InterPro" id="IPR011162">
    <property type="entry name" value="MHC_I/II-like_Ag-recog"/>
</dbReference>
<feature type="transmembrane region" description="Helical" evidence="7">
    <location>
        <begin position="368"/>
        <end position="392"/>
    </location>
</feature>
<dbReference type="PANTHER" id="PTHR16675">
    <property type="entry name" value="MHC CLASS I-RELATED"/>
    <property type="match status" value="1"/>
</dbReference>
<keyword evidence="3 7" id="KW-1133">Transmembrane helix</keyword>
<dbReference type="Gene3D" id="3.30.500.10">
    <property type="entry name" value="MHC class I-like antigen recognition-like"/>
    <property type="match status" value="1"/>
</dbReference>
<dbReference type="InterPro" id="IPR003597">
    <property type="entry name" value="Ig_C1-set"/>
</dbReference>
<dbReference type="SUPFAM" id="SSF48726">
    <property type="entry name" value="Immunoglobulin"/>
    <property type="match status" value="1"/>
</dbReference>
<evidence type="ECO:0000256" key="4">
    <source>
        <dbReference type="ARBA" id="ARBA00023180"/>
    </source>
</evidence>
<evidence type="ECO:0000256" key="2">
    <source>
        <dbReference type="ARBA" id="ARBA00022692"/>
    </source>
</evidence>
<protein>
    <submittedName>
        <fullName evidence="10">HLA class I histocompatibility antigen, alpha chain G-like</fullName>
    </submittedName>
</protein>
<dbReference type="InterPro" id="IPR011161">
    <property type="entry name" value="MHC_I-like_Ag-recog"/>
</dbReference>